<dbReference type="EMBL" id="BK032682">
    <property type="protein sequence ID" value="DAF54755.1"/>
    <property type="molecule type" value="Genomic_DNA"/>
</dbReference>
<accession>A0A8S5SVF8</accession>
<sequence length="128" mass="15230">MEVVVQTDYQDIYRITDGVLFIVNKFIPVDYSNDTPEKIYVYQSDMKYRLYNKFCQKRLKVLKEDYKNRYCPVVIPKGTVMYMNTPVICTKDKTKWKYELKTTGAAFSGDFYTVRKMLDVIDNIIIEN</sequence>
<organism evidence="1">
    <name type="scientific">Siphoviridae sp. ctqPo10</name>
    <dbReference type="NCBI Taxonomy" id="2827948"/>
    <lineage>
        <taxon>Viruses</taxon>
        <taxon>Duplodnaviria</taxon>
        <taxon>Heunggongvirae</taxon>
        <taxon>Uroviricota</taxon>
        <taxon>Caudoviricetes</taxon>
    </lineage>
</organism>
<protein>
    <submittedName>
        <fullName evidence="1">Uncharacterized protein</fullName>
    </submittedName>
</protein>
<proteinExistence type="predicted"/>
<name>A0A8S5SVF8_9CAUD</name>
<evidence type="ECO:0000313" key="1">
    <source>
        <dbReference type="EMBL" id="DAF54755.1"/>
    </source>
</evidence>
<reference evidence="1" key="1">
    <citation type="journal article" date="2021" name="Proc. Natl. Acad. Sci. U.S.A.">
        <title>A Catalog of Tens of Thousands of Viruses from Human Metagenomes Reveals Hidden Associations with Chronic Diseases.</title>
        <authorList>
            <person name="Tisza M.J."/>
            <person name="Buck C.B."/>
        </authorList>
    </citation>
    <scope>NUCLEOTIDE SEQUENCE</scope>
    <source>
        <strain evidence="1">CtqPo10</strain>
    </source>
</reference>